<organism evidence="7 8">
    <name type="scientific">Muribaculum gordoncarteri</name>
    <dbReference type="NCBI Taxonomy" id="2530390"/>
    <lineage>
        <taxon>Bacteria</taxon>
        <taxon>Pseudomonadati</taxon>
        <taxon>Bacteroidota</taxon>
        <taxon>Bacteroidia</taxon>
        <taxon>Bacteroidales</taxon>
        <taxon>Muribaculaceae</taxon>
        <taxon>Muribaculum</taxon>
    </lineage>
</organism>
<evidence type="ECO:0000256" key="4">
    <source>
        <dbReference type="ARBA" id="ARBA00022989"/>
    </source>
</evidence>
<sequence length="514" mass="56930">MIVDVVTTNSPKNRTMLTFLLALANLMSFSVGIITAAILSRYMAVVEYGTYRQVIFIYTTLLVVFSMGLPKCYSYFLARVPIEYGADIVKLLNKLFFALSALFSIFLYLGADFISDIMGNELLVDNLRYFAITPMLLMPVMGVESILVVYGYGAMLLFYVFAGRLMMIVCTVMSVVVFDGGVTGAICGFVVSSAFSSIAGFWLSYWPFKRVTSYKSNIRIGDIMSYSFPVMMQGIYGFFIGASSLFFVSRYFGVEEFALFSNGYKELPFLGMVIGAASGVIFPEFSRMSSNGDDKQNFVALWRTVWYKSSTIIYPLSVFCLIFAGEIMAFIYGENYRSAAFLFMIVSVIGIVRVVAYSPIMLSLGLGRGFANTHLVTAIMILALDVLCVNFFPSIIAIAIIATCCTVFCLFVMLITIAKSLESSLFKLIPLGAMSKILFASIISCLMARFLVHITGITNVLAVLAIGGVVYALIYFPFVSRLGVGYIDIIKPMLDIFANKFKTESSRQLMEESK</sequence>
<feature type="transmembrane region" description="Helical" evidence="6">
    <location>
        <begin position="156"/>
        <end position="176"/>
    </location>
</feature>
<dbReference type="PANTHER" id="PTHR30250:SF11">
    <property type="entry name" value="O-ANTIGEN TRANSPORTER-RELATED"/>
    <property type="match status" value="1"/>
</dbReference>
<keyword evidence="2" id="KW-1003">Cell membrane</keyword>
<dbReference type="AlphaFoldDB" id="A0A4P7VJN0"/>
<evidence type="ECO:0000256" key="5">
    <source>
        <dbReference type="ARBA" id="ARBA00023136"/>
    </source>
</evidence>
<feature type="transmembrane region" description="Helical" evidence="6">
    <location>
        <begin position="91"/>
        <end position="109"/>
    </location>
</feature>
<dbReference type="RefSeq" id="WP_136410218.1">
    <property type="nucleotide sequence ID" value="NZ_CP039393.1"/>
</dbReference>
<feature type="transmembrane region" description="Helical" evidence="6">
    <location>
        <begin position="129"/>
        <end position="149"/>
    </location>
</feature>
<dbReference type="OrthoDB" id="1223436at2"/>
<evidence type="ECO:0000313" key="7">
    <source>
        <dbReference type="EMBL" id="QCD35544.1"/>
    </source>
</evidence>
<feature type="transmembrane region" description="Helical" evidence="6">
    <location>
        <begin position="338"/>
        <end position="357"/>
    </location>
</feature>
<keyword evidence="3 6" id="KW-0812">Transmembrane</keyword>
<reference evidence="7 8" key="1">
    <citation type="submission" date="2019-02" db="EMBL/GenBank/DDBJ databases">
        <title>Isolation and identification of novel species under the genus Muribaculum.</title>
        <authorList>
            <person name="Miyake S."/>
            <person name="Ding Y."/>
            <person name="Low A."/>
            <person name="Soh M."/>
            <person name="Seedorf H."/>
        </authorList>
    </citation>
    <scope>NUCLEOTIDE SEQUENCE [LARGE SCALE GENOMIC DNA]</scope>
    <source>
        <strain evidence="7 8">TLL-A4</strain>
    </source>
</reference>
<comment type="subcellular location">
    <subcellularLocation>
        <location evidence="1">Cell membrane</location>
        <topology evidence="1">Multi-pass membrane protein</topology>
    </subcellularLocation>
</comment>
<feature type="transmembrane region" description="Helical" evidence="6">
    <location>
        <begin position="395"/>
        <end position="416"/>
    </location>
</feature>
<dbReference type="KEGG" id="mgod:E7746_06365"/>
<dbReference type="Proteomes" id="UP000297031">
    <property type="component" value="Chromosome"/>
</dbReference>
<feature type="transmembrane region" description="Helical" evidence="6">
    <location>
        <begin position="17"/>
        <end position="39"/>
    </location>
</feature>
<dbReference type="GO" id="GO:0005886">
    <property type="term" value="C:plasma membrane"/>
    <property type="evidence" value="ECO:0007669"/>
    <property type="project" value="UniProtKB-SubCell"/>
</dbReference>
<dbReference type="InterPro" id="IPR050833">
    <property type="entry name" value="Poly_Biosynth_Transport"/>
</dbReference>
<proteinExistence type="predicted"/>
<keyword evidence="8" id="KW-1185">Reference proteome</keyword>
<evidence type="ECO:0000256" key="3">
    <source>
        <dbReference type="ARBA" id="ARBA00022692"/>
    </source>
</evidence>
<gene>
    <name evidence="7" type="ORF">E7746_06365</name>
</gene>
<feature type="transmembrane region" description="Helical" evidence="6">
    <location>
        <begin position="428"/>
        <end position="451"/>
    </location>
</feature>
<evidence type="ECO:0000256" key="2">
    <source>
        <dbReference type="ARBA" id="ARBA00022475"/>
    </source>
</evidence>
<name>A0A4P7VJN0_9BACT</name>
<feature type="transmembrane region" description="Helical" evidence="6">
    <location>
        <begin position="51"/>
        <end position="70"/>
    </location>
</feature>
<feature type="transmembrane region" description="Helical" evidence="6">
    <location>
        <begin position="226"/>
        <end position="247"/>
    </location>
</feature>
<feature type="transmembrane region" description="Helical" evidence="6">
    <location>
        <begin position="369"/>
        <end position="389"/>
    </location>
</feature>
<dbReference type="EMBL" id="CP039393">
    <property type="protein sequence ID" value="QCD35544.1"/>
    <property type="molecule type" value="Genomic_DNA"/>
</dbReference>
<dbReference type="Pfam" id="PF13440">
    <property type="entry name" value="Polysacc_synt_3"/>
    <property type="match status" value="1"/>
</dbReference>
<evidence type="ECO:0000256" key="6">
    <source>
        <dbReference type="SAM" id="Phobius"/>
    </source>
</evidence>
<evidence type="ECO:0008006" key="9">
    <source>
        <dbReference type="Google" id="ProtNLM"/>
    </source>
</evidence>
<evidence type="ECO:0000256" key="1">
    <source>
        <dbReference type="ARBA" id="ARBA00004651"/>
    </source>
</evidence>
<dbReference type="PANTHER" id="PTHR30250">
    <property type="entry name" value="PST FAMILY PREDICTED COLANIC ACID TRANSPORTER"/>
    <property type="match status" value="1"/>
</dbReference>
<evidence type="ECO:0000313" key="8">
    <source>
        <dbReference type="Proteomes" id="UP000297031"/>
    </source>
</evidence>
<feature type="transmembrane region" description="Helical" evidence="6">
    <location>
        <begin position="182"/>
        <end position="205"/>
    </location>
</feature>
<feature type="transmembrane region" description="Helical" evidence="6">
    <location>
        <begin position="312"/>
        <end position="332"/>
    </location>
</feature>
<keyword evidence="4 6" id="KW-1133">Transmembrane helix</keyword>
<protein>
    <recommendedName>
        <fullName evidence="9">Polysaccharide biosynthesis protein C-terminal domain-containing protein</fullName>
    </recommendedName>
</protein>
<accession>A0A4P7VJN0</accession>
<feature type="transmembrane region" description="Helical" evidence="6">
    <location>
        <begin position="457"/>
        <end position="476"/>
    </location>
</feature>
<keyword evidence="5 6" id="KW-0472">Membrane</keyword>